<evidence type="ECO:0000313" key="2">
    <source>
        <dbReference type="EMBL" id="CUP54385.1"/>
    </source>
</evidence>
<evidence type="ECO:0008006" key="6">
    <source>
        <dbReference type="Google" id="ProtNLM"/>
    </source>
</evidence>
<sequence>MEVWMKELGLTMNLHELGATEEMLHGIANGTIIMEGGYKVLNHDEVLEILKNSL</sequence>
<reference evidence="3" key="2">
    <citation type="submission" date="2021-02" db="EMBL/GenBank/DDBJ databases">
        <title>Metagenome-assembled genomes from human diarrheal sample B26.</title>
        <authorList>
            <person name="Ateba T.P."/>
            <person name="Alayande K.A."/>
            <person name="Mwanza M."/>
        </authorList>
    </citation>
    <scope>NUCLEOTIDE SEQUENCE</scope>
    <source>
        <strain evidence="3">06WH</strain>
    </source>
</reference>
<evidence type="ECO:0000313" key="5">
    <source>
        <dbReference type="Proteomes" id="UP000095709"/>
    </source>
</evidence>
<protein>
    <recommendedName>
        <fullName evidence="6">NADH-dependent butanol dehydrogenase A</fullName>
    </recommendedName>
</protein>
<dbReference type="RefSeq" id="WP_022462483.1">
    <property type="nucleotide sequence ID" value="NZ_CABJFB010000001.1"/>
</dbReference>
<dbReference type="Proteomes" id="UP000095709">
    <property type="component" value="Unassembled WGS sequence"/>
</dbReference>
<dbReference type="EMBL" id="CYYV01000016">
    <property type="protein sequence ID" value="CUO82382.1"/>
    <property type="molecule type" value="Genomic_DNA"/>
</dbReference>
<organism evidence="2 5">
    <name type="scientific">Fusicatenibacter saccharivorans</name>
    <dbReference type="NCBI Taxonomy" id="1150298"/>
    <lineage>
        <taxon>Bacteria</taxon>
        <taxon>Bacillati</taxon>
        <taxon>Bacillota</taxon>
        <taxon>Clostridia</taxon>
        <taxon>Lachnospirales</taxon>
        <taxon>Lachnospiraceae</taxon>
        <taxon>Fusicatenibacter</taxon>
    </lineage>
</organism>
<proteinExistence type="predicted"/>
<evidence type="ECO:0000313" key="4">
    <source>
        <dbReference type="Proteomes" id="UP000095706"/>
    </source>
</evidence>
<evidence type="ECO:0000313" key="3">
    <source>
        <dbReference type="EMBL" id="MBN2954746.1"/>
    </source>
</evidence>
<dbReference type="AlphaFoldDB" id="A0A174P7P1"/>
<dbReference type="EMBL" id="CZAL01000011">
    <property type="protein sequence ID" value="CUP54385.1"/>
    <property type="molecule type" value="Genomic_DNA"/>
</dbReference>
<dbReference type="STRING" id="1150298.ERS852406_02936"/>
<evidence type="ECO:0000313" key="1">
    <source>
        <dbReference type="EMBL" id="CUO82382.1"/>
    </source>
</evidence>
<accession>A0A174P7P1</accession>
<dbReference type="EMBL" id="JAFHBD010000069">
    <property type="protein sequence ID" value="MBN2954746.1"/>
    <property type="molecule type" value="Genomic_DNA"/>
</dbReference>
<dbReference type="Proteomes" id="UP000095706">
    <property type="component" value="Unassembled WGS sequence"/>
</dbReference>
<dbReference type="GeneID" id="87803024"/>
<gene>
    <name evidence="1" type="ORF">ERS852406_02936</name>
    <name evidence="2" type="ORF">ERS852498_02236</name>
    <name evidence="3" type="ORF">JTJ23_14420</name>
</gene>
<name>A0A174P7P1_9FIRM</name>
<dbReference type="Proteomes" id="UP000737612">
    <property type="component" value="Unassembled WGS sequence"/>
</dbReference>
<reference evidence="4 5" key="1">
    <citation type="submission" date="2015-09" db="EMBL/GenBank/DDBJ databases">
        <authorList>
            <consortium name="Pathogen Informatics"/>
        </authorList>
    </citation>
    <scope>NUCLEOTIDE SEQUENCE [LARGE SCALE GENOMIC DNA]</scope>
    <source>
        <strain evidence="1 4">2789STDY5608849</strain>
        <strain evidence="2 5">2789STDY5834885</strain>
    </source>
</reference>